<keyword evidence="3" id="KW-1185">Reference proteome</keyword>
<name>A0A0L0MHV2_9BURK</name>
<gene>
    <name evidence="2" type="ORF">BVER_05951c</name>
</gene>
<feature type="domain" description="DUF5594" evidence="1">
    <location>
        <begin position="1"/>
        <end position="128"/>
    </location>
</feature>
<dbReference type="EMBL" id="LFJJ01000010">
    <property type="protein sequence ID" value="KND61886.1"/>
    <property type="molecule type" value="Genomic_DNA"/>
</dbReference>
<sequence length="129" mass="14813">MNREQALRFETEFMPRIVAEVARVLDRGVRVEFVPFENLLLPTRLHASAARHGIGERGSRYPFDLNVFLTWDDDEIVRLLRPDGEARFLRYLESIGAKLRAWEGVREIDLISRSQAEATVLVGGLDFEA</sequence>
<dbReference type="OrthoDB" id="8964768at2"/>
<comment type="caution">
    <text evidence="2">The sequence shown here is derived from an EMBL/GenBank/DDBJ whole genome shotgun (WGS) entry which is preliminary data.</text>
</comment>
<organism evidence="2 3">
    <name type="scientific">Candidatus Burkholderia verschuerenii</name>
    <dbReference type="NCBI Taxonomy" id="242163"/>
    <lineage>
        <taxon>Bacteria</taxon>
        <taxon>Pseudomonadati</taxon>
        <taxon>Pseudomonadota</taxon>
        <taxon>Betaproteobacteria</taxon>
        <taxon>Burkholderiales</taxon>
        <taxon>Burkholderiaceae</taxon>
        <taxon>Burkholderia</taxon>
    </lineage>
</organism>
<accession>A0A0L0MHV2</accession>
<proteinExistence type="predicted"/>
<dbReference type="Pfam" id="PF18057">
    <property type="entry name" value="DUF5594"/>
    <property type="match status" value="1"/>
</dbReference>
<dbReference type="RefSeq" id="WP_157055922.1">
    <property type="nucleotide sequence ID" value="NZ_LFJJ01000010.1"/>
</dbReference>
<dbReference type="InterPro" id="IPR040953">
    <property type="entry name" value="DUF5594"/>
</dbReference>
<dbReference type="PATRIC" id="fig|242163.4.peg.228"/>
<reference evidence="3" key="1">
    <citation type="submission" date="2015-06" db="EMBL/GenBank/DDBJ databases">
        <title>Comparative genomics of Burkholderia leaf nodule symbionts.</title>
        <authorList>
            <person name="Carlier A."/>
            <person name="Eberl L."/>
            <person name="Pinto-Carbo M."/>
        </authorList>
    </citation>
    <scope>NUCLEOTIDE SEQUENCE [LARGE SCALE GENOMIC DNA]</scope>
    <source>
        <strain evidence="3">UZHbot4</strain>
    </source>
</reference>
<evidence type="ECO:0000313" key="2">
    <source>
        <dbReference type="EMBL" id="KND61886.1"/>
    </source>
</evidence>
<evidence type="ECO:0000313" key="3">
    <source>
        <dbReference type="Proteomes" id="UP000036959"/>
    </source>
</evidence>
<dbReference type="Proteomes" id="UP000036959">
    <property type="component" value="Unassembled WGS sequence"/>
</dbReference>
<protein>
    <submittedName>
        <fullName evidence="2">Isopropylmalate/homocitrate/citramalate synthase</fullName>
    </submittedName>
</protein>
<evidence type="ECO:0000259" key="1">
    <source>
        <dbReference type="Pfam" id="PF18057"/>
    </source>
</evidence>
<dbReference type="AlphaFoldDB" id="A0A0L0MHV2"/>